<evidence type="ECO:0000313" key="3">
    <source>
        <dbReference type="EMBL" id="SMF08403.1"/>
    </source>
</evidence>
<feature type="region of interest" description="Disordered" evidence="1">
    <location>
        <begin position="31"/>
        <end position="62"/>
    </location>
</feature>
<keyword evidence="4" id="KW-1185">Reference proteome</keyword>
<name>A0A1Y6BFF2_9PROT</name>
<dbReference type="EMBL" id="FWZX01000004">
    <property type="protein sequence ID" value="SMF08403.1"/>
    <property type="molecule type" value="Genomic_DNA"/>
</dbReference>
<sequence length="159" mass="16284">MSRPSLTAVALAAALAVALLPASAVVPSPAFAGGKEHGKGKPEQAGKPDKGHDAERGQDRGAAGGEAIIAAATAALIRSFFGGELPAGYVRPEPLPPGIRKNLARGKPLPPGIARKQLPEPLLARLPHHDGYRYYAVGRDVVLVAAATGLVADILRDAI</sequence>
<feature type="chain" id="PRO_5012644679" description="Nickel/cobalt transporter regulator" evidence="2">
    <location>
        <begin position="25"/>
        <end position="159"/>
    </location>
</feature>
<reference evidence="3 4" key="1">
    <citation type="submission" date="2017-04" db="EMBL/GenBank/DDBJ databases">
        <authorList>
            <person name="Afonso C.L."/>
            <person name="Miller P.J."/>
            <person name="Scott M.A."/>
            <person name="Spackman E."/>
            <person name="Goraichik I."/>
            <person name="Dimitrov K.M."/>
            <person name="Suarez D.L."/>
            <person name="Swayne D.E."/>
        </authorList>
    </citation>
    <scope>NUCLEOTIDE SEQUENCE [LARGE SCALE GENOMIC DNA]</scope>
    <source>
        <strain evidence="3 4">USBA 355</strain>
    </source>
</reference>
<proteinExistence type="predicted"/>
<accession>A0A1Y6BFF2</accession>
<keyword evidence="2" id="KW-0732">Signal</keyword>
<dbReference type="Proteomes" id="UP000192917">
    <property type="component" value="Unassembled WGS sequence"/>
</dbReference>
<dbReference type="Gene3D" id="3.10.450.160">
    <property type="entry name" value="inner membrane protein cigr"/>
    <property type="match status" value="1"/>
</dbReference>
<dbReference type="RefSeq" id="WP_085121838.1">
    <property type="nucleotide sequence ID" value="NZ_FWZX01000004.1"/>
</dbReference>
<evidence type="ECO:0000256" key="1">
    <source>
        <dbReference type="SAM" id="MobiDB-lite"/>
    </source>
</evidence>
<feature type="compositionally biased region" description="Basic and acidic residues" evidence="1">
    <location>
        <begin position="34"/>
        <end position="59"/>
    </location>
</feature>
<organism evidence="3 4">
    <name type="scientific">Tistlia consotensis USBA 355</name>
    <dbReference type="NCBI Taxonomy" id="560819"/>
    <lineage>
        <taxon>Bacteria</taxon>
        <taxon>Pseudomonadati</taxon>
        <taxon>Pseudomonadota</taxon>
        <taxon>Alphaproteobacteria</taxon>
        <taxon>Rhodospirillales</taxon>
        <taxon>Rhodovibrionaceae</taxon>
        <taxon>Tistlia</taxon>
    </lineage>
</organism>
<evidence type="ECO:0000313" key="4">
    <source>
        <dbReference type="Proteomes" id="UP000192917"/>
    </source>
</evidence>
<dbReference type="AlphaFoldDB" id="A0A1Y6BFF2"/>
<evidence type="ECO:0008006" key="5">
    <source>
        <dbReference type="Google" id="ProtNLM"/>
    </source>
</evidence>
<protein>
    <recommendedName>
        <fullName evidence="5">Nickel/cobalt transporter regulator</fullName>
    </recommendedName>
</protein>
<evidence type="ECO:0000256" key="2">
    <source>
        <dbReference type="SAM" id="SignalP"/>
    </source>
</evidence>
<gene>
    <name evidence="3" type="ORF">SAMN05428998_104134</name>
</gene>
<feature type="signal peptide" evidence="2">
    <location>
        <begin position="1"/>
        <end position="24"/>
    </location>
</feature>
<dbReference type="NCBIfam" id="NF040487">
    <property type="entry name" value="T3SS_CigR_fam"/>
    <property type="match status" value="1"/>
</dbReference>
<dbReference type="STRING" id="560819.SAMN05428998_104134"/>